<proteinExistence type="predicted"/>
<dbReference type="AlphaFoldDB" id="A0A0K8UIX0"/>
<feature type="compositionally biased region" description="Acidic residues" evidence="1">
    <location>
        <begin position="207"/>
        <end position="227"/>
    </location>
</feature>
<name>A0A0K8UIX0_BACLA</name>
<reference evidence="3" key="1">
    <citation type="submission" date="2015-06" db="EMBL/GenBank/DDBJ databases">
        <authorList>
            <person name="Hoefler B.C."/>
            <person name="Straight P.D."/>
        </authorList>
    </citation>
    <scope>NUCLEOTIDE SEQUENCE</scope>
</reference>
<feature type="region of interest" description="Disordered" evidence="1">
    <location>
        <begin position="196"/>
        <end position="265"/>
    </location>
</feature>
<sequence>MFIRQLICLLVIAFCLQLGIAKVLKPMKQQDVGAWNHPVVGTSFDYDYAAEARRSPQRYQKSSPTTTQRPFIRYWNNFIRNIRVPVPTISWNMTNPLVNLFNAGYTNVIDTPVGNYDHRNTKRKRSKKTHDTKSKHSKKHKYTQAHDDDGDTYQAVSYNGYAAPYTHDYDPHKVVYFYDPSTGQYYKMQTPYGNSYTLSEPQKQQLDDAEEEEEEQIDESVEQEEPEVAQIEPPTTEAAVESNETENEETPQAGDEEALSDAEEVSGEVELIPADVENFDDSEEVQTPAKQLVAATKMNKPKHIKSVEELRNAISAYMLDDRFNRMRQQANTAQRYKMLRNIVKSQPKQKFTHYILREV</sequence>
<feature type="signal peptide" evidence="2">
    <location>
        <begin position="1"/>
        <end position="21"/>
    </location>
</feature>
<evidence type="ECO:0000256" key="1">
    <source>
        <dbReference type="SAM" id="MobiDB-lite"/>
    </source>
</evidence>
<organism evidence="3">
    <name type="scientific">Bactrocera latifrons</name>
    <name type="common">Malaysian fruit fly</name>
    <name type="synonym">Chaetodacus latifrons</name>
    <dbReference type="NCBI Taxonomy" id="174628"/>
    <lineage>
        <taxon>Eukaryota</taxon>
        <taxon>Metazoa</taxon>
        <taxon>Ecdysozoa</taxon>
        <taxon>Arthropoda</taxon>
        <taxon>Hexapoda</taxon>
        <taxon>Insecta</taxon>
        <taxon>Pterygota</taxon>
        <taxon>Neoptera</taxon>
        <taxon>Endopterygota</taxon>
        <taxon>Diptera</taxon>
        <taxon>Brachycera</taxon>
        <taxon>Muscomorpha</taxon>
        <taxon>Tephritoidea</taxon>
        <taxon>Tephritidae</taxon>
        <taxon>Bactrocera</taxon>
        <taxon>Bactrocera</taxon>
    </lineage>
</organism>
<dbReference type="OrthoDB" id="8045224at2759"/>
<gene>
    <name evidence="3" type="ORF">c0_g1_i1</name>
</gene>
<evidence type="ECO:0000313" key="3">
    <source>
        <dbReference type="EMBL" id="JAI26506.1"/>
    </source>
</evidence>
<accession>A0A0K8UIX0</accession>
<feature type="compositionally biased region" description="Acidic residues" evidence="1">
    <location>
        <begin position="243"/>
        <end position="265"/>
    </location>
</feature>
<dbReference type="EMBL" id="GDHF01025808">
    <property type="protein sequence ID" value="JAI26506.1"/>
    <property type="molecule type" value="Transcribed_RNA"/>
</dbReference>
<feature type="chain" id="PRO_5005521173" evidence="2">
    <location>
        <begin position="22"/>
        <end position="359"/>
    </location>
</feature>
<protein>
    <submittedName>
        <fullName evidence="3">Uncharacterized protein</fullName>
    </submittedName>
</protein>
<evidence type="ECO:0000256" key="2">
    <source>
        <dbReference type="SAM" id="SignalP"/>
    </source>
</evidence>
<feature type="region of interest" description="Disordered" evidence="1">
    <location>
        <begin position="112"/>
        <end position="151"/>
    </location>
</feature>
<keyword evidence="2" id="KW-0732">Signal</keyword>